<keyword evidence="2" id="KW-0614">Plasmid</keyword>
<dbReference type="HOGENOM" id="CLU_2809815_0_0_11"/>
<protein>
    <submittedName>
        <fullName evidence="2">Uncharacterized protein</fullName>
    </submittedName>
</protein>
<organism evidence="2 3">
    <name type="scientific">Rubrobacter radiotolerans</name>
    <name type="common">Arthrobacter radiotolerans</name>
    <dbReference type="NCBI Taxonomy" id="42256"/>
    <lineage>
        <taxon>Bacteria</taxon>
        <taxon>Bacillati</taxon>
        <taxon>Actinomycetota</taxon>
        <taxon>Rubrobacteria</taxon>
        <taxon>Rubrobacterales</taxon>
        <taxon>Rubrobacteraceae</taxon>
        <taxon>Rubrobacter</taxon>
    </lineage>
</organism>
<gene>
    <name evidence="2" type="ORF">RradSPS_2954</name>
</gene>
<evidence type="ECO:0000313" key="3">
    <source>
        <dbReference type="Proteomes" id="UP000025229"/>
    </source>
</evidence>
<accession>A0A023X715</accession>
<feature type="region of interest" description="Disordered" evidence="1">
    <location>
        <begin position="1"/>
        <end position="44"/>
    </location>
</feature>
<proteinExistence type="predicted"/>
<geneLocation type="plasmid" evidence="2">
    <name>1</name>
</geneLocation>
<sequence length="67" mass="7342">MRTIDPEVTRSPVRNVPPPGSPVLQKSRQGWPVRANRSDTAGGTLPVSGLSCESLPARHRCRNRLLL</sequence>
<evidence type="ECO:0000256" key="1">
    <source>
        <dbReference type="SAM" id="MobiDB-lite"/>
    </source>
</evidence>
<dbReference type="EMBL" id="CP007515">
    <property type="protein sequence ID" value="AHY48237.1"/>
    <property type="molecule type" value="Genomic_DNA"/>
</dbReference>
<name>A0A023X715_RUBRA</name>
<dbReference type="Proteomes" id="UP000025229">
    <property type="component" value="Plasmid 1"/>
</dbReference>
<evidence type="ECO:0000313" key="2">
    <source>
        <dbReference type="EMBL" id="AHY48237.1"/>
    </source>
</evidence>
<dbReference type="KEGG" id="rrd:RradSPS_2954"/>
<keyword evidence="3" id="KW-1185">Reference proteome</keyword>
<reference evidence="2 3" key="1">
    <citation type="submission" date="2014-03" db="EMBL/GenBank/DDBJ databases">
        <title>Complete genome sequence of the Radio-Resistant Rubrobacter radiotolerans RSPS-4.</title>
        <authorList>
            <person name="Egas C.C."/>
            <person name="Barroso C.C."/>
            <person name="Froufe H.J.C."/>
            <person name="Pacheco J.J."/>
            <person name="Albuquerque L.L."/>
            <person name="da Costa M.M.S."/>
        </authorList>
    </citation>
    <scope>NUCLEOTIDE SEQUENCE [LARGE SCALE GENOMIC DNA]</scope>
    <source>
        <strain evidence="2 3">RSPS-4</strain>
        <plasmid evidence="2 3">1</plasmid>
    </source>
</reference>
<dbReference type="AlphaFoldDB" id="A0A023X715"/>